<proteinExistence type="predicted"/>
<reference evidence="1 2" key="1">
    <citation type="submission" date="2020-11" db="EMBL/GenBank/DDBJ databases">
        <title>Pseudomonas fulva producing VIM-24.</title>
        <authorList>
            <person name="Liu S."/>
        </authorList>
    </citation>
    <scope>NUCLEOTIDE SEQUENCE [LARGE SCALE GENOMIC DNA]</scope>
    <source>
        <strain evidence="1 2">ZDHY414</strain>
    </source>
</reference>
<dbReference type="Proteomes" id="UP000594430">
    <property type="component" value="Chromosome"/>
</dbReference>
<gene>
    <name evidence="1" type="ORF">IZU98_10020</name>
</gene>
<evidence type="ECO:0000313" key="1">
    <source>
        <dbReference type="EMBL" id="QPH50993.1"/>
    </source>
</evidence>
<protein>
    <submittedName>
        <fullName evidence="1">Uncharacterized protein</fullName>
    </submittedName>
</protein>
<sequence length="459" mass="50843">MTAIHDQAMHHIYRQVLERLLNHMSQSQRASLQLLIQRLLIAAGGAEYIGTFRVLVLHGNDRRSARLLAMLRAAQLSIATRGPVTFQLRVLVISQPAPGSHTLVCHERAFNALFLQDDPRVELLMVQGRAVRPFSRDWVPSRDDVPLASTAMLLLGHLAGTRPEGLLGAWLYLDLANTFSEAVQFQTPVDVMITAIPAQERHRFLAWFRRILHLAGESGLPEAQHCLAALADGLAQLGQRLEGVGGQEIRPAGRQEQVRTPLRVMAIDELLADLLEGQKLESMLGNPCAVPQDAYPLGAFVDPEALAQVHQLQARAQQAQGCRPALSLKHQVDKPGRGRTGQVGGVWGLSHDQLMCLLFTPFARRGKHLERFLKCRHTDMLVALPYLHHALRGEPCPQAVKAWLVNVSGLPVAQLRALYETNLPASAMRVLRHLARRDINLRLLCQAPLPAQGCDVERP</sequence>
<dbReference type="AlphaFoldDB" id="A0A7S9Q5H6"/>
<dbReference type="EMBL" id="CP064946">
    <property type="protein sequence ID" value="QPH50993.1"/>
    <property type="molecule type" value="Genomic_DNA"/>
</dbReference>
<organism evidence="1 2">
    <name type="scientific">Pseudomonas fulva</name>
    <dbReference type="NCBI Taxonomy" id="47880"/>
    <lineage>
        <taxon>Bacteria</taxon>
        <taxon>Pseudomonadati</taxon>
        <taxon>Pseudomonadota</taxon>
        <taxon>Gammaproteobacteria</taxon>
        <taxon>Pseudomonadales</taxon>
        <taxon>Pseudomonadaceae</taxon>
        <taxon>Pseudomonas</taxon>
    </lineage>
</organism>
<name>A0A7S9Q5H6_9PSED</name>
<accession>A0A7S9Q5H6</accession>
<evidence type="ECO:0000313" key="2">
    <source>
        <dbReference type="Proteomes" id="UP000594430"/>
    </source>
</evidence>
<dbReference type="RefSeq" id="WP_196110645.1">
    <property type="nucleotide sequence ID" value="NZ_CP064943.1"/>
</dbReference>